<dbReference type="OrthoDB" id="9797882at2"/>
<evidence type="ECO:0000256" key="2">
    <source>
        <dbReference type="ARBA" id="ARBA00023295"/>
    </source>
</evidence>
<evidence type="ECO:0000313" key="5">
    <source>
        <dbReference type="Proteomes" id="UP000315010"/>
    </source>
</evidence>
<protein>
    <submittedName>
        <fullName evidence="4">Non-specific ribonucleoside hydrolase RihC</fullName>
        <ecNumber evidence="4">3.2.-.-</ecNumber>
    </submittedName>
</protein>
<dbReference type="Gene3D" id="3.90.245.10">
    <property type="entry name" value="Ribonucleoside hydrolase-like"/>
    <property type="match status" value="1"/>
</dbReference>
<name>A0A5C5YN49_9BACT</name>
<keyword evidence="2 4" id="KW-0326">Glycosidase</keyword>
<dbReference type="PANTHER" id="PTHR12304:SF4">
    <property type="entry name" value="URIDINE NUCLEOSIDASE"/>
    <property type="match status" value="1"/>
</dbReference>
<dbReference type="Pfam" id="PF01156">
    <property type="entry name" value="IU_nuc_hydro"/>
    <property type="match status" value="1"/>
</dbReference>
<evidence type="ECO:0000313" key="4">
    <source>
        <dbReference type="EMBL" id="TWT76314.1"/>
    </source>
</evidence>
<accession>A0A5C5YN49</accession>
<dbReference type="InterPro" id="IPR001910">
    <property type="entry name" value="Inosine/uridine_hydrolase_dom"/>
</dbReference>
<reference evidence="4 5" key="1">
    <citation type="submission" date="2019-02" db="EMBL/GenBank/DDBJ databases">
        <title>Deep-cultivation of Planctomycetes and their phenomic and genomic characterization uncovers novel biology.</title>
        <authorList>
            <person name="Wiegand S."/>
            <person name="Jogler M."/>
            <person name="Boedeker C."/>
            <person name="Pinto D."/>
            <person name="Vollmers J."/>
            <person name="Rivas-Marin E."/>
            <person name="Kohn T."/>
            <person name="Peeters S.H."/>
            <person name="Heuer A."/>
            <person name="Rast P."/>
            <person name="Oberbeckmann S."/>
            <person name="Bunk B."/>
            <person name="Jeske O."/>
            <person name="Meyerdierks A."/>
            <person name="Storesund J.E."/>
            <person name="Kallscheuer N."/>
            <person name="Luecker S."/>
            <person name="Lage O.M."/>
            <person name="Pohl T."/>
            <person name="Merkel B.J."/>
            <person name="Hornburger P."/>
            <person name="Mueller R.-W."/>
            <person name="Bruemmer F."/>
            <person name="Labrenz M."/>
            <person name="Spormann A.M."/>
            <person name="Op Den Camp H."/>
            <person name="Overmann J."/>
            <person name="Amann R."/>
            <person name="Jetten M.S.M."/>
            <person name="Mascher T."/>
            <person name="Medema M.H."/>
            <person name="Devos D.P."/>
            <person name="Kaster A.-K."/>
            <person name="Ovreas L."/>
            <person name="Rohde M."/>
            <person name="Galperin M.Y."/>
            <person name="Jogler C."/>
        </authorList>
    </citation>
    <scope>NUCLEOTIDE SEQUENCE [LARGE SCALE GENOMIC DNA]</scope>
    <source>
        <strain evidence="4 5">CA13</strain>
    </source>
</reference>
<dbReference type="GO" id="GO:0006152">
    <property type="term" value="P:purine nucleoside catabolic process"/>
    <property type="evidence" value="ECO:0007669"/>
    <property type="project" value="TreeGrafter"/>
</dbReference>
<keyword evidence="1 4" id="KW-0378">Hydrolase</keyword>
<sequence>MTRKIIIDCDPGIDDAAALCMALFDPRVDLLAITATAGTVDSDQATCNVGAILQHLDPPRYPRIGKAAVPEDAPVADERYLNGPDGLGGCNFEETGRHHLLPSEKVIAELLRKHPGQVTVVCFGPLTNLAKLCRRDPSVLPLIDKVVISGGSVSQVGNATTAAEFNMFFDAAGARDVLASATTKSMVPLDVTDKMRFGVDLLEKLPNKNTRAGDFMHRIFSYAFRAAHQQLGCEMIPLYDATTLLAVIEPELFKWENMAGRVETKGELTRGMTVFDQRMRREWPLNMEVAIDVDDEAAKEMIVRGLRYAGQQT</sequence>
<gene>
    <name evidence="4" type="primary">rihC</name>
    <name evidence="4" type="ORF">CA13_68070</name>
</gene>
<dbReference type="GO" id="GO:0008477">
    <property type="term" value="F:purine nucleosidase activity"/>
    <property type="evidence" value="ECO:0007669"/>
    <property type="project" value="TreeGrafter"/>
</dbReference>
<dbReference type="PANTHER" id="PTHR12304">
    <property type="entry name" value="INOSINE-URIDINE PREFERRING NUCLEOSIDE HYDROLASE"/>
    <property type="match status" value="1"/>
</dbReference>
<dbReference type="SUPFAM" id="SSF53590">
    <property type="entry name" value="Nucleoside hydrolase"/>
    <property type="match status" value="1"/>
</dbReference>
<dbReference type="InterPro" id="IPR036452">
    <property type="entry name" value="Ribo_hydro-like"/>
</dbReference>
<dbReference type="RefSeq" id="WP_146404105.1">
    <property type="nucleotide sequence ID" value="NZ_SJPJ01000002.1"/>
</dbReference>
<dbReference type="Proteomes" id="UP000315010">
    <property type="component" value="Unassembled WGS sequence"/>
</dbReference>
<dbReference type="EMBL" id="SJPJ01000002">
    <property type="protein sequence ID" value="TWT76314.1"/>
    <property type="molecule type" value="Genomic_DNA"/>
</dbReference>
<keyword evidence="5" id="KW-1185">Reference proteome</keyword>
<feature type="domain" description="Inosine/uridine-preferring nucleoside hydrolase" evidence="3">
    <location>
        <begin position="5"/>
        <end position="299"/>
    </location>
</feature>
<evidence type="ECO:0000256" key="1">
    <source>
        <dbReference type="ARBA" id="ARBA00022801"/>
    </source>
</evidence>
<comment type="caution">
    <text evidence="4">The sequence shown here is derived from an EMBL/GenBank/DDBJ whole genome shotgun (WGS) entry which is preliminary data.</text>
</comment>
<proteinExistence type="predicted"/>
<dbReference type="AlphaFoldDB" id="A0A5C5YN49"/>
<dbReference type="GO" id="GO:0005829">
    <property type="term" value="C:cytosol"/>
    <property type="evidence" value="ECO:0007669"/>
    <property type="project" value="TreeGrafter"/>
</dbReference>
<organism evidence="4 5">
    <name type="scientific">Novipirellula herctigrandis</name>
    <dbReference type="NCBI Taxonomy" id="2527986"/>
    <lineage>
        <taxon>Bacteria</taxon>
        <taxon>Pseudomonadati</taxon>
        <taxon>Planctomycetota</taxon>
        <taxon>Planctomycetia</taxon>
        <taxon>Pirellulales</taxon>
        <taxon>Pirellulaceae</taxon>
        <taxon>Novipirellula</taxon>
    </lineage>
</organism>
<dbReference type="InterPro" id="IPR023186">
    <property type="entry name" value="IUNH"/>
</dbReference>
<dbReference type="EC" id="3.2.-.-" evidence="4"/>
<evidence type="ECO:0000259" key="3">
    <source>
        <dbReference type="Pfam" id="PF01156"/>
    </source>
</evidence>